<dbReference type="GO" id="GO:0043130">
    <property type="term" value="F:ubiquitin binding"/>
    <property type="evidence" value="ECO:0007669"/>
    <property type="project" value="TreeGrafter"/>
</dbReference>
<feature type="region of interest" description="Disordered" evidence="1">
    <location>
        <begin position="48"/>
        <end position="71"/>
    </location>
</feature>
<dbReference type="Pfam" id="PF14555">
    <property type="entry name" value="UBA_4"/>
    <property type="match status" value="1"/>
</dbReference>
<sequence length="133" mass="13668">MDNAAAVATFMEITSCGSQEAAVQHLASCRWDLEAAINGYFIFGGASAAAPAPAPSGAEAPDDGVRAPIPARSDTLYGDMYGRARLPNVRPAPSVWGEQPPSVTPAVAPVHIQMPSATPSVPAPVPYTLNLSP</sequence>
<proteinExistence type="predicted"/>
<dbReference type="GO" id="GO:0043161">
    <property type="term" value="P:proteasome-mediated ubiquitin-dependent protein catabolic process"/>
    <property type="evidence" value="ECO:0007669"/>
    <property type="project" value="TreeGrafter"/>
</dbReference>
<protein>
    <recommendedName>
        <fullName evidence="4">UBA domain-containing protein</fullName>
    </recommendedName>
</protein>
<name>A0A6G1F495_9ORYZ</name>
<dbReference type="Proteomes" id="UP000479710">
    <property type="component" value="Unassembled WGS sequence"/>
</dbReference>
<dbReference type="Gene3D" id="1.10.8.10">
    <property type="entry name" value="DNA helicase RuvA subunit, C-terminal domain"/>
    <property type="match status" value="1"/>
</dbReference>
<dbReference type="InterPro" id="IPR009060">
    <property type="entry name" value="UBA-like_sf"/>
</dbReference>
<evidence type="ECO:0000313" key="2">
    <source>
        <dbReference type="EMBL" id="KAF0931694.1"/>
    </source>
</evidence>
<organism evidence="2 3">
    <name type="scientific">Oryza meyeriana var. granulata</name>
    <dbReference type="NCBI Taxonomy" id="110450"/>
    <lineage>
        <taxon>Eukaryota</taxon>
        <taxon>Viridiplantae</taxon>
        <taxon>Streptophyta</taxon>
        <taxon>Embryophyta</taxon>
        <taxon>Tracheophyta</taxon>
        <taxon>Spermatophyta</taxon>
        <taxon>Magnoliopsida</taxon>
        <taxon>Liliopsida</taxon>
        <taxon>Poales</taxon>
        <taxon>Poaceae</taxon>
        <taxon>BOP clade</taxon>
        <taxon>Oryzoideae</taxon>
        <taxon>Oryzeae</taxon>
        <taxon>Oryzinae</taxon>
        <taxon>Oryza</taxon>
        <taxon>Oryza meyeriana</taxon>
    </lineage>
</organism>
<evidence type="ECO:0000256" key="1">
    <source>
        <dbReference type="SAM" id="MobiDB-lite"/>
    </source>
</evidence>
<feature type="compositionally biased region" description="Low complexity" evidence="1">
    <location>
        <begin position="48"/>
        <end position="59"/>
    </location>
</feature>
<keyword evidence="3" id="KW-1185">Reference proteome</keyword>
<dbReference type="GO" id="GO:0005634">
    <property type="term" value="C:nucleus"/>
    <property type="evidence" value="ECO:0007669"/>
    <property type="project" value="TreeGrafter"/>
</dbReference>
<reference evidence="2 3" key="1">
    <citation type="submission" date="2019-11" db="EMBL/GenBank/DDBJ databases">
        <title>Whole genome sequence of Oryza granulata.</title>
        <authorList>
            <person name="Li W."/>
        </authorList>
    </citation>
    <scope>NUCLEOTIDE SEQUENCE [LARGE SCALE GENOMIC DNA]</scope>
    <source>
        <strain evidence="3">cv. Menghai</strain>
        <tissue evidence="2">Leaf</tissue>
    </source>
</reference>
<gene>
    <name evidence="2" type="ORF">E2562_005690</name>
</gene>
<dbReference type="AlphaFoldDB" id="A0A6G1F495"/>
<evidence type="ECO:0000313" key="3">
    <source>
        <dbReference type="Proteomes" id="UP000479710"/>
    </source>
</evidence>
<comment type="caution">
    <text evidence="2">The sequence shown here is derived from an EMBL/GenBank/DDBJ whole genome shotgun (WGS) entry which is preliminary data.</text>
</comment>
<dbReference type="PANTHER" id="PTHR23322">
    <property type="entry name" value="FAS-ASSOCIATED PROTEIN"/>
    <property type="match status" value="1"/>
</dbReference>
<evidence type="ECO:0008006" key="4">
    <source>
        <dbReference type="Google" id="ProtNLM"/>
    </source>
</evidence>
<dbReference type="InterPro" id="IPR050730">
    <property type="entry name" value="UBX_domain-protein"/>
</dbReference>
<dbReference type="EMBL" id="SPHZ02000001">
    <property type="protein sequence ID" value="KAF0931694.1"/>
    <property type="molecule type" value="Genomic_DNA"/>
</dbReference>
<dbReference type="PANTHER" id="PTHR23322:SF64">
    <property type="entry name" value="OS02G0640700 PROTEIN"/>
    <property type="match status" value="1"/>
</dbReference>
<dbReference type="SUPFAM" id="SSF46934">
    <property type="entry name" value="UBA-like"/>
    <property type="match status" value="1"/>
</dbReference>
<accession>A0A6G1F495</accession>